<reference evidence="6 7" key="1">
    <citation type="submission" date="2015-01" db="EMBL/GenBank/DDBJ databases">
        <title>The Genome Sequence of Rhinocladiella mackenzie CBS 650.93.</title>
        <authorList>
            <consortium name="The Broad Institute Genomics Platform"/>
            <person name="Cuomo C."/>
            <person name="de Hoog S."/>
            <person name="Gorbushina A."/>
            <person name="Stielow B."/>
            <person name="Teixiera M."/>
            <person name="Abouelleil A."/>
            <person name="Chapman S.B."/>
            <person name="Priest M."/>
            <person name="Young S.K."/>
            <person name="Wortman J."/>
            <person name="Nusbaum C."/>
            <person name="Birren B."/>
        </authorList>
    </citation>
    <scope>NUCLEOTIDE SEQUENCE [LARGE SCALE GENOMIC DNA]</scope>
    <source>
        <strain evidence="6 7">CBS 650.93</strain>
    </source>
</reference>
<gene>
    <name evidence="6" type="ORF">Z518_02150</name>
</gene>
<dbReference type="GeneID" id="25290221"/>
<dbReference type="InterPro" id="IPR007400">
    <property type="entry name" value="PrpF-like"/>
</dbReference>
<organism evidence="6 7">
    <name type="scientific">Rhinocladiella mackenziei CBS 650.93</name>
    <dbReference type="NCBI Taxonomy" id="1442369"/>
    <lineage>
        <taxon>Eukaryota</taxon>
        <taxon>Fungi</taxon>
        <taxon>Dikarya</taxon>
        <taxon>Ascomycota</taxon>
        <taxon>Pezizomycotina</taxon>
        <taxon>Eurotiomycetes</taxon>
        <taxon>Chaetothyriomycetidae</taxon>
        <taxon>Chaetothyriales</taxon>
        <taxon>Herpotrichiellaceae</taxon>
        <taxon>Rhinocladiella</taxon>
    </lineage>
</organism>
<dbReference type="InterPro" id="IPR045337">
    <property type="entry name" value="MmgE_PrpD_C"/>
</dbReference>
<evidence type="ECO:0000313" key="6">
    <source>
        <dbReference type="EMBL" id="KIX07497.1"/>
    </source>
</evidence>
<dbReference type="RefSeq" id="XP_013274633.1">
    <property type="nucleotide sequence ID" value="XM_013419179.1"/>
</dbReference>
<dbReference type="InterPro" id="IPR036148">
    <property type="entry name" value="MmgE/PrpD_sf"/>
</dbReference>
<evidence type="ECO:0000256" key="1">
    <source>
        <dbReference type="ARBA" id="ARBA00007673"/>
    </source>
</evidence>
<dbReference type="EMBL" id="KN847476">
    <property type="protein sequence ID" value="KIX07497.1"/>
    <property type="molecule type" value="Genomic_DNA"/>
</dbReference>
<feature type="domain" description="MmgE/PrpD N-terminal" evidence="4">
    <location>
        <begin position="432"/>
        <end position="655"/>
    </location>
</feature>
<dbReference type="GO" id="GO:0016853">
    <property type="term" value="F:isomerase activity"/>
    <property type="evidence" value="ECO:0007669"/>
    <property type="project" value="UniProtKB-KW"/>
</dbReference>
<dbReference type="PANTHER" id="PTHR43709:SF2">
    <property type="entry name" value="DUF453 DOMAIN PROTEIN (AFU_ORTHOLOGUE AFUA_6G00360)"/>
    <property type="match status" value="1"/>
</dbReference>
<dbReference type="Gene3D" id="1.10.4100.10">
    <property type="entry name" value="2-methylcitrate dehydratase PrpD"/>
    <property type="match status" value="1"/>
</dbReference>
<dbReference type="GO" id="GO:0016829">
    <property type="term" value="F:lyase activity"/>
    <property type="evidence" value="ECO:0007669"/>
    <property type="project" value="InterPro"/>
</dbReference>
<dbReference type="PANTHER" id="PTHR43709">
    <property type="entry name" value="ACONITATE ISOMERASE-RELATED"/>
    <property type="match status" value="1"/>
</dbReference>
<dbReference type="Pfam" id="PF04303">
    <property type="entry name" value="PrpF"/>
    <property type="match status" value="1"/>
</dbReference>
<proteinExistence type="inferred from homology"/>
<keyword evidence="2" id="KW-0413">Isomerase</keyword>
<feature type="region of interest" description="Disordered" evidence="3">
    <location>
        <begin position="406"/>
        <end position="425"/>
    </location>
</feature>
<dbReference type="HOGENOM" id="CLU_319111_0_0_1"/>
<feature type="domain" description="MmgE/PrpD C-terminal" evidence="5">
    <location>
        <begin position="682"/>
        <end position="847"/>
    </location>
</feature>
<evidence type="ECO:0000313" key="7">
    <source>
        <dbReference type="Proteomes" id="UP000053617"/>
    </source>
</evidence>
<dbReference type="Gene3D" id="3.10.310.10">
    <property type="entry name" value="Diaminopimelate Epimerase, Chain A, domain 1"/>
    <property type="match status" value="2"/>
</dbReference>
<comment type="similarity">
    <text evidence="1">Belongs to the PrpF family.</text>
</comment>
<dbReference type="SUPFAM" id="SSF54506">
    <property type="entry name" value="Diaminopimelate epimerase-like"/>
    <property type="match status" value="2"/>
</dbReference>
<dbReference type="InterPro" id="IPR042183">
    <property type="entry name" value="MmgE/PrpD_sf_1"/>
</dbReference>
<dbReference type="AlphaFoldDB" id="A0A0D2FZ03"/>
<protein>
    <submittedName>
        <fullName evidence="6">Uncharacterized protein</fullName>
    </submittedName>
</protein>
<evidence type="ECO:0000259" key="4">
    <source>
        <dbReference type="Pfam" id="PF03972"/>
    </source>
</evidence>
<dbReference type="Pfam" id="PF03972">
    <property type="entry name" value="MmgE_PrpD_N"/>
    <property type="match status" value="1"/>
</dbReference>
<accession>A0A0D2FZ03</accession>
<dbReference type="SUPFAM" id="SSF103378">
    <property type="entry name" value="2-methylcitrate dehydratase PrpD"/>
    <property type="match status" value="1"/>
</dbReference>
<sequence>MSTNKRSVPVTYIRGGTSKALFFHEHNVPPPGVNRDRFLRRIMCSPDPLQIDGMGGSHIPTSKIALIRPSDQPDVDVDYTFVQVGIDNDVVGYSGNCGNISAGVGPFTIDEGLAKRIRPGVSLDPTIKTQEVRIYNTGTKKVLISHVPIDPETGKSLEDGSFSIAGCPGTGAPILMDYSNVTGACLNKGALPTNNVLDETTIDGSNIQFTICDIGNILVFVRADDMGALGSETYEVLDQDKPLIARIRKLRGKAAQMVGMCKDWELVDDQSPMIPMVVLVSLPTNPDCHVQARLFLDNMCHPSMAGTGAICTAACSRIPGSIVTQMMFEGNLQKPVIEIQHALGHMPVVVKVKPGLENRVPEFETLSFIRTSRRILEGNILIPGNVKDCFDDQFNGVIANGASSDKAYQNDTRSTEESKPLMNRSAPATTKDFAEFVSGLRYDDLTPKAKEKLQLLLLDYIGVAAAATQLSESSASFVGCMKALNGGGVATAVANGQTWPAPLAAMLNGALHPGASVISAALAEAETNAKATTEDFFTALATGYEVTCRLGVALGTGGYDLGFHNACTAGIFGAIAVIGKLRKGNANTIADAFGIAISKVSGSMQYLTNGSWNKRLHPGFAAHDAFICYTLAEAGVLGAADPIEGKFGLLNVYSSLKGPLSPRSPLPFKECGEFLSVAIKPFPACRMTHGHIELATKMSEGQKAGVKSITASLSKECYPIVGEPKPSKVHPKNVVDAQFSTFYQTAIAWLHGSKLGWKVYDYIQDTQVYDLLEKVKTNVNDSYKGLETSLKVEWDNRIVQEEYLKNPIGEPDNPATWDDVCTKFMSITAEVYGKERARKVCEVVDRLDTHGIHKLMDLVK</sequence>
<dbReference type="Pfam" id="PF19305">
    <property type="entry name" value="MmgE_PrpD_C"/>
    <property type="match status" value="1"/>
</dbReference>
<dbReference type="OrthoDB" id="10267539at2759"/>
<name>A0A0D2FZ03_9EURO</name>
<dbReference type="Proteomes" id="UP000053617">
    <property type="component" value="Unassembled WGS sequence"/>
</dbReference>
<evidence type="ECO:0000256" key="2">
    <source>
        <dbReference type="ARBA" id="ARBA00023235"/>
    </source>
</evidence>
<evidence type="ECO:0000256" key="3">
    <source>
        <dbReference type="SAM" id="MobiDB-lite"/>
    </source>
</evidence>
<dbReference type="STRING" id="1442369.A0A0D2FZ03"/>
<keyword evidence="7" id="KW-1185">Reference proteome</keyword>
<evidence type="ECO:0000259" key="5">
    <source>
        <dbReference type="Pfam" id="PF19305"/>
    </source>
</evidence>
<dbReference type="InterPro" id="IPR045336">
    <property type="entry name" value="MmgE_PrpD_N"/>
</dbReference>
<dbReference type="VEuPathDB" id="FungiDB:Z518_02150"/>